<dbReference type="EMBL" id="JGYG01000001">
    <property type="protein sequence ID" value="KFI32223.1"/>
    <property type="molecule type" value="Genomic_DNA"/>
</dbReference>
<dbReference type="AlphaFoldDB" id="A0A086YD73"/>
<organism evidence="1 2">
    <name type="scientific">Haematobacter massiliensis</name>
    <dbReference type="NCBI Taxonomy" id="195105"/>
    <lineage>
        <taxon>Bacteria</taxon>
        <taxon>Pseudomonadati</taxon>
        <taxon>Pseudomonadota</taxon>
        <taxon>Alphaproteobacteria</taxon>
        <taxon>Rhodobacterales</taxon>
        <taxon>Paracoccaceae</taxon>
        <taxon>Haematobacter</taxon>
    </lineage>
</organism>
<evidence type="ECO:0000313" key="1">
    <source>
        <dbReference type="EMBL" id="KFI32223.1"/>
    </source>
</evidence>
<reference evidence="1 2" key="1">
    <citation type="submission" date="2014-03" db="EMBL/GenBank/DDBJ databases">
        <title>Genome of Haematobacter massiliensis CCUG 47968.</title>
        <authorList>
            <person name="Wang D."/>
            <person name="Wang G."/>
        </authorList>
    </citation>
    <scope>NUCLEOTIDE SEQUENCE [LARGE SCALE GENOMIC DNA]</scope>
    <source>
        <strain evidence="1 2">CCUG 47968</strain>
    </source>
</reference>
<accession>A0A086YD73</accession>
<name>A0A086YD73_9RHOB</name>
<keyword evidence="2" id="KW-1185">Reference proteome</keyword>
<dbReference type="Proteomes" id="UP000028826">
    <property type="component" value="Unassembled WGS sequence"/>
</dbReference>
<gene>
    <name evidence="1" type="ORF">CN97_05285</name>
</gene>
<comment type="caution">
    <text evidence="1">The sequence shown here is derived from an EMBL/GenBank/DDBJ whole genome shotgun (WGS) entry which is preliminary data.</text>
</comment>
<dbReference type="STRING" id="195105.CN97_05285"/>
<sequence length="60" mass="6604">MAPINGCKEAVHLGQELVMSFELSPMTAMGYDNQAGLSRTRSSALGRLWRHQPVLGTMKE</sequence>
<proteinExistence type="predicted"/>
<protein>
    <submittedName>
        <fullName evidence="1">Uncharacterized protein</fullName>
    </submittedName>
</protein>
<evidence type="ECO:0000313" key="2">
    <source>
        <dbReference type="Proteomes" id="UP000028826"/>
    </source>
</evidence>